<protein>
    <submittedName>
        <fullName evidence="1">Uncharacterized protein</fullName>
    </submittedName>
</protein>
<gene>
    <name evidence="1" type="ORF">ACCAA_470005</name>
</gene>
<accession>A0A1A8XR48</accession>
<name>A0A1A8XR48_9PROT</name>
<dbReference type="AlphaFoldDB" id="A0A1A8XR48"/>
<dbReference type="Proteomes" id="UP000199169">
    <property type="component" value="Unassembled WGS sequence"/>
</dbReference>
<dbReference type="EMBL" id="FLQX01000124">
    <property type="protein sequence ID" value="SBT07614.1"/>
    <property type="molecule type" value="Genomic_DNA"/>
</dbReference>
<proteinExistence type="predicted"/>
<sequence length="115" mass="12587">MRLMLLLPGGTGSASTHRQANQRLVPSPLPPSSLRALLVCVCSRSHLAARAFLVSSLSVVYFWRSLTEAANGYGLGHCVSEELCRLPLMVRVVCCIPISVRPDTNIKFCSTVNWM</sequence>
<evidence type="ECO:0000313" key="2">
    <source>
        <dbReference type="Proteomes" id="UP000199169"/>
    </source>
</evidence>
<reference evidence="1 2" key="1">
    <citation type="submission" date="2016-06" db="EMBL/GenBank/DDBJ databases">
        <authorList>
            <person name="Kjaerup R.B."/>
            <person name="Dalgaard T.S."/>
            <person name="Juul-Madsen H.R."/>
        </authorList>
    </citation>
    <scope>NUCLEOTIDE SEQUENCE [LARGE SCALE GENOMIC DNA]</scope>
    <source>
        <strain evidence="1">3</strain>
    </source>
</reference>
<dbReference type="STRING" id="1860102.ACCAA_470005"/>
<evidence type="ECO:0000313" key="1">
    <source>
        <dbReference type="EMBL" id="SBT07614.1"/>
    </source>
</evidence>
<keyword evidence="2" id="KW-1185">Reference proteome</keyword>
<organism evidence="1 2">
    <name type="scientific">Candidatus Accumulibacter aalborgensis</name>
    <dbReference type="NCBI Taxonomy" id="1860102"/>
    <lineage>
        <taxon>Bacteria</taxon>
        <taxon>Pseudomonadati</taxon>
        <taxon>Pseudomonadota</taxon>
        <taxon>Betaproteobacteria</taxon>
        <taxon>Candidatus Accumulibacter</taxon>
    </lineage>
</organism>